<name>A0A514DDE6_9CAUD</name>
<accession>A0A514DDE6</accession>
<dbReference type="RefSeq" id="YP_010751055.1">
    <property type="nucleotide sequence ID" value="NC_073365.1"/>
</dbReference>
<organism evidence="1 2">
    <name type="scientific">Microbacterium phage Cinna</name>
    <dbReference type="NCBI Taxonomy" id="2591215"/>
    <lineage>
        <taxon>Viruses</taxon>
        <taxon>Duplodnaviria</taxon>
        <taxon>Heunggongvirae</taxon>
        <taxon>Uroviricota</taxon>
        <taxon>Caudoviricetes</taxon>
        <taxon>Kutznervirinae</taxon>
        <taxon>Mementomorivirus</taxon>
        <taxon>Mementomorivirus cinna</taxon>
    </lineage>
</organism>
<reference evidence="1 2" key="1">
    <citation type="submission" date="2019-05" db="EMBL/GenBank/DDBJ databases">
        <authorList>
            <person name="Stoner T.H."/>
            <person name="Aull H.G."/>
            <person name="Divens A.M."/>
            <person name="Zack K."/>
            <person name="Garlena R.A."/>
            <person name="Russell D.A."/>
            <person name="Pope W.H."/>
            <person name="Jacobs-Sera D."/>
            <person name="Hatfull G.F."/>
        </authorList>
    </citation>
    <scope>NUCLEOTIDE SEQUENCE [LARGE SCALE GENOMIC DNA]</scope>
</reference>
<gene>
    <name evidence="1" type="primary">48</name>
    <name evidence="1" type="ORF">PBI_CINNA_48</name>
</gene>
<dbReference type="Proteomes" id="UP000317804">
    <property type="component" value="Segment"/>
</dbReference>
<sequence length="156" mass="17018">MDHRQRLGQALWDATRAQEPADFMPTVMTDLGSCLHVADALIAAGVFLPPEGAIRTEGRAVEVTPQSEPMPYGDRGIEHGDGRMWSDDAMGARIDITDVVNAWAARQPAVVVVTYEWPEPRPICPECRDGKHGNCTGEALHEITDVIVECGCDHAE</sequence>
<evidence type="ECO:0000313" key="1">
    <source>
        <dbReference type="EMBL" id="QDH91632.1"/>
    </source>
</evidence>
<dbReference type="EMBL" id="MK937591">
    <property type="protein sequence ID" value="QDH91632.1"/>
    <property type="molecule type" value="Genomic_DNA"/>
</dbReference>
<dbReference type="KEGG" id="vg:80004716"/>
<evidence type="ECO:0000313" key="2">
    <source>
        <dbReference type="Proteomes" id="UP000317804"/>
    </source>
</evidence>
<protein>
    <submittedName>
        <fullName evidence="1">Uncharacterized protein</fullName>
    </submittedName>
</protein>
<dbReference type="GeneID" id="80004716"/>
<proteinExistence type="predicted"/>
<keyword evidence="2" id="KW-1185">Reference proteome</keyword>